<keyword evidence="3" id="KW-0732">Signal</keyword>
<keyword evidence="7" id="KW-1185">Reference proteome</keyword>
<dbReference type="InterPro" id="IPR050708">
    <property type="entry name" value="T6SS_VgrG/RHS"/>
</dbReference>
<dbReference type="InterPro" id="IPR003587">
    <property type="entry name" value="Hint_dom_N"/>
</dbReference>
<dbReference type="NCBIfam" id="TIGR03696">
    <property type="entry name" value="Rhs_assc_core"/>
    <property type="match status" value="1"/>
</dbReference>
<dbReference type="InterPro" id="IPR006530">
    <property type="entry name" value="YD"/>
</dbReference>
<organism evidence="6 7">
    <name type="scientific">Cellulomonas iranensis</name>
    <dbReference type="NCBI Taxonomy" id="76862"/>
    <lineage>
        <taxon>Bacteria</taxon>
        <taxon>Bacillati</taxon>
        <taxon>Actinomycetota</taxon>
        <taxon>Actinomycetes</taxon>
        <taxon>Micrococcales</taxon>
        <taxon>Cellulomonadaceae</taxon>
        <taxon>Cellulomonas</taxon>
    </lineage>
</organism>
<reference evidence="6 7" key="1">
    <citation type="submission" date="2023-07" db="EMBL/GenBank/DDBJ databases">
        <title>Sequencing the genomes of 1000 actinobacteria strains.</title>
        <authorList>
            <person name="Klenk H.-P."/>
        </authorList>
    </citation>
    <scope>NUCLEOTIDE SEQUENCE [LARGE SCALE GENOMIC DNA]</scope>
    <source>
        <strain evidence="6 7">DSM 14785</strain>
    </source>
</reference>
<dbReference type="Gene3D" id="2.170.16.10">
    <property type="entry name" value="Hedgehog/Intein (Hint) domain"/>
    <property type="match status" value="1"/>
</dbReference>
<sequence length="2577" mass="269361">MAGLLTSFGVPASWTAHVPVTAFAVAAVFVVSGAAPVAAQPPEPASPGPAPAATSETSAPLTAPDAATAAAVARLEDAPVEVLAERTEYGSVFVLPDGTRAAGHGSGPVWVRTGGDGTQEADWAAVDLTLERGEDGAVAPVAQSGDLTFAGASDAADGVDLVAMTDPATGTRTAVRWEGPLPEPELQGRRAVYADVRPGVDLVLEATSTGFEQFFVIDERPEPGTRPDLPLTVTASGDARVTAADDGGLQVVRGEDVLATSAVPLMWDAEADQDRAYPVTEDRPAEQADAPVLSPMPAWVMTPDHEPAGSSTARLDPGADVPSVPVVGDGVEPPAAGTVEVEREVEPAADGALEVALAPQDAFLQDPATQFPVVVDPDVNFNWGFDTYVLSGYSNDRSGHADMSIGTYDGGAHVARSFIHFPTGHIAGRNVLAARLELFAFHSWSCQPRNWQVWSTYAAGPGSTWNNQPGWGGHYSTSSETRGYSASCDDGWINADITSMARDWAAGGGQEGYVGIKAENERDNYGWKRVYQANNGAYIPSVWVTYNSTPNVPTGLNVSPRNATAYNGVYWTNTLTPRLSATVSDPDGENVDANFYLFRGAGTHVWGWGNGRNSGFVTSGAQAYKDVPAGTLVDQETYFFMVGGSDWKHESAPSARFTFGVDTTAPTAPLVTSTDYPDDNRWRRAPGTAGVFRLAPSAADASIVEYQWALDKAPDPNQKVAAVGGTAQSLTVTPATAGRHVLQVRAVDRAGNASPVRKYAFNVGLAGVVAPEEGARVVRRVPIRVQAADGYAYVSYEWRRGPDSTTRAAVPVGDLSTSDGRVWTTTWQALPTGDAYTTWDVGATLGHEGGPVQVRALVSASAAGTAPQETQWVTLTVDPDADGAASADVGPGSVNLLTGDHTLSVTDVDEFGLSVVRTASSRESRAGVQLHGDRLPETMREARAVTDIGQHTAAVAVDTTRFHAGTSSFKVTSKGNADSYASLYADTGPFSSNKLGLQAGRTYRVSTWVYVPAATGLTPDNPRGLGINVFWRNADGTYSNPPLVGARTPMPTKRDQWERVSVDVTIPPTATEAFARLYNGFTSTAKPVYFDDVSIRETWSPFGKEWALGTADEWSGTAYTHVSRPYDDVAAVHLTGGGEIWFTSGDGQKWFPEPGAETLTLRPEGNGWRLTELDGTFSLFTRPGSSGDYAIAQSSSAVAETEARYVYATSATGPGRLERIIAPREPGVSGCEAAVPAAGCKVVELEYATATTAVGATFGDVANQVRAAYLWSAEPGKASTRTAVAAYSYDSLGRLRQVSDPRIAPALVTTYTYDATGRLASVGAPGEKPYRYAYGPGGAQRTGAGDWVDAGGGRLLTATRESLVPGSRTEAGPDNTTTVVYGVPLTRGAGGPYDLGPAALATWAQQDGPTDATAVFPPQEPPTVTTATASVPGRDGYRAATVHYLNASGNEVNTASPAGAGAPVEGFVDTTEYDGKGRVVRTLDATNRLIALGKLPESSQLGSWGITGSSATIAQVLDTRTYYTPDDLAVHATRGPAQRLAVGNDPNATVTAHAATRYGYDEGRPATVVASQLTTRERSGTVALGADVRTADFLDGALTTYGYDPLEAGAAVTGPTSGWVHKQPTSVTVDADGPAPLRATTIYDVRGRVLSSSKPGSSGADAGTVRSVLYTADGSAADAACRNRPEWAGQPCVTRYAGAVTGHDATRMPGQLTEKRVTEYNRFGTATLTTEAANGQTRQTRTVVDAADRVTAVEISGGAGAGTAVARTTTTYDPQTGDVVANATVDAAGTPTAAVAKEYDALGRLVKYTDAQGGWTATQYDRYGQPVKVTDSIGTTRGYEYDRTADPRGYVTRITDSVGGAVVPTWGPDGQLERQTLPGGVTMTFGYDAARVPVSRTYTRDSDGAVIWQDSVVENHRGQWVRHTSTTGERTYGYDRYARLASVDDVGAVGAPCTSRRYGYDAHSNRTSFSTATAAAGAACPGATGATTATSTYDSADRLVSTSGGNGQAWAYDAFGRTTAMPTADGAGVATTGYFVNDLVATQEVPGAEKAAWTLDPLQRFSTQRTWAWVNDQWAASTEQVVHYDGDGDEPGWIVEDATRPDEVTRWVEGADGQVAVQTGAAGGRVLQIVDLHGDVVGTLPVDDGASAASWSALRLSSFDEFGNPVPMSGAASSNAPPARYGWLGAAQRSADTPAGVLLMGVRLYHPAIGRFLQVDPVPGGSAGAYDYCNADPVNCTDLGGTIAWGKVLGVVAAVGEVASMIPGPIGAASAAVSAVAYAANGNKGKALEMGVTAAASLVGAGLGVRAAFKATSVSAKLGQRAKRVVDTVKRVAGRACSFVPGTLVRMADGSLTPIEDLQVGDLVLAGDPQTGQTSAEAVITPLTSTGDKHLVALRFDGDVEAVVATDNHPYWVRDAGWVAAGELVVGDTTLASDGAVRTLVQTTDLGWFQDQTVHNLHVAGEHTYYVTADPAQADQLVHNAAGPACDIAQGALNKHLRGTNEHRIASAADPRGKSVFFGPASARKIVEMAVRRGVSIGSGGRKIWRAPVAVGMTAKGRVTRTVIVQKSKRGWHGFPY</sequence>
<protein>
    <submittedName>
        <fullName evidence="6">RHS repeat-associated protein</fullName>
    </submittedName>
</protein>
<evidence type="ECO:0000256" key="3">
    <source>
        <dbReference type="ARBA" id="ARBA00022729"/>
    </source>
</evidence>
<evidence type="ECO:0000313" key="6">
    <source>
        <dbReference type="EMBL" id="MDQ0425496.1"/>
    </source>
</evidence>
<evidence type="ECO:0000256" key="2">
    <source>
        <dbReference type="ARBA" id="ARBA00022525"/>
    </source>
</evidence>
<dbReference type="InterPro" id="IPR022385">
    <property type="entry name" value="Rhs_assc_core"/>
</dbReference>
<dbReference type="Pfam" id="PF07591">
    <property type="entry name" value="PT-HINT"/>
    <property type="match status" value="1"/>
</dbReference>
<proteinExistence type="predicted"/>
<evidence type="ECO:0000256" key="4">
    <source>
        <dbReference type="SAM" id="MobiDB-lite"/>
    </source>
</evidence>
<dbReference type="PANTHER" id="PTHR32305">
    <property type="match status" value="1"/>
</dbReference>
<dbReference type="RefSeq" id="WP_070319531.1">
    <property type="nucleotide sequence ID" value="NZ_JAUSVM010000001.1"/>
</dbReference>
<keyword evidence="2" id="KW-0964">Secreted</keyword>
<dbReference type="SUPFAM" id="SSF51294">
    <property type="entry name" value="Hedgehog/intein (Hint) domain"/>
    <property type="match status" value="1"/>
</dbReference>
<feature type="domain" description="Hint" evidence="5">
    <location>
        <begin position="2336"/>
        <end position="2434"/>
    </location>
</feature>
<dbReference type="SUPFAM" id="SSF49785">
    <property type="entry name" value="Galactose-binding domain-like"/>
    <property type="match status" value="1"/>
</dbReference>
<feature type="region of interest" description="Disordered" evidence="4">
    <location>
        <begin position="38"/>
        <end position="65"/>
    </location>
</feature>
<dbReference type="Gene3D" id="2.180.10.10">
    <property type="entry name" value="RHS repeat-associated core"/>
    <property type="match status" value="2"/>
</dbReference>
<evidence type="ECO:0000256" key="1">
    <source>
        <dbReference type="ARBA" id="ARBA00004613"/>
    </source>
</evidence>
<feature type="compositionally biased region" description="Pro residues" evidence="4">
    <location>
        <begin position="39"/>
        <end position="50"/>
    </location>
</feature>
<dbReference type="InterPro" id="IPR008979">
    <property type="entry name" value="Galactose-bd-like_sf"/>
</dbReference>
<dbReference type="NCBIfam" id="NF033679">
    <property type="entry name" value="DNRLRE_dom"/>
    <property type="match status" value="1"/>
</dbReference>
<name>A0ABU0GL82_9CELL</name>
<dbReference type="Proteomes" id="UP001240250">
    <property type="component" value="Unassembled WGS sequence"/>
</dbReference>
<comment type="caution">
    <text evidence="6">The sequence shown here is derived from an EMBL/GenBank/DDBJ whole genome shotgun (WGS) entry which is preliminary data.</text>
</comment>
<evidence type="ECO:0000259" key="5">
    <source>
        <dbReference type="SMART" id="SM00306"/>
    </source>
</evidence>
<evidence type="ECO:0000313" key="7">
    <source>
        <dbReference type="Proteomes" id="UP001240250"/>
    </source>
</evidence>
<dbReference type="InterPro" id="IPR036844">
    <property type="entry name" value="Hint_dom_sf"/>
</dbReference>
<dbReference type="CDD" id="cd00081">
    <property type="entry name" value="Hint"/>
    <property type="match status" value="1"/>
</dbReference>
<accession>A0ABU0GL82</accession>
<dbReference type="PANTHER" id="PTHR32305:SF15">
    <property type="entry name" value="PROTEIN RHSA-RELATED"/>
    <property type="match status" value="1"/>
</dbReference>
<dbReference type="SMART" id="SM00306">
    <property type="entry name" value="HintN"/>
    <property type="match status" value="1"/>
</dbReference>
<feature type="compositionally biased region" description="Low complexity" evidence="4">
    <location>
        <begin position="51"/>
        <end position="65"/>
    </location>
</feature>
<dbReference type="Pfam" id="PF24517">
    <property type="entry name" value="CBM96"/>
    <property type="match status" value="1"/>
</dbReference>
<comment type="subcellular location">
    <subcellularLocation>
        <location evidence="1">Secreted</location>
    </subcellularLocation>
</comment>
<dbReference type="InterPro" id="IPR055372">
    <property type="entry name" value="CBM96"/>
</dbReference>
<dbReference type="Gene3D" id="2.60.120.260">
    <property type="entry name" value="Galactose-binding domain-like"/>
    <property type="match status" value="1"/>
</dbReference>
<gene>
    <name evidence="6" type="ORF">JO380_001877</name>
</gene>
<dbReference type="NCBIfam" id="TIGR01643">
    <property type="entry name" value="YD_repeat_2x"/>
    <property type="match status" value="1"/>
</dbReference>
<dbReference type="EMBL" id="JAUSVM010000001">
    <property type="protein sequence ID" value="MDQ0425496.1"/>
    <property type="molecule type" value="Genomic_DNA"/>
</dbReference>